<name>A0A645DP76_9ZZZZ</name>
<organism evidence="2">
    <name type="scientific">bioreactor metagenome</name>
    <dbReference type="NCBI Taxonomy" id="1076179"/>
    <lineage>
        <taxon>unclassified sequences</taxon>
        <taxon>metagenomes</taxon>
        <taxon>ecological metagenomes</taxon>
    </lineage>
</organism>
<feature type="compositionally biased region" description="Basic and acidic residues" evidence="1">
    <location>
        <begin position="114"/>
        <end position="123"/>
    </location>
</feature>
<evidence type="ECO:0000313" key="2">
    <source>
        <dbReference type="EMBL" id="MPM91280.1"/>
    </source>
</evidence>
<protein>
    <submittedName>
        <fullName evidence="2">Uncharacterized protein</fullName>
    </submittedName>
</protein>
<dbReference type="EMBL" id="VSSQ01038366">
    <property type="protein sequence ID" value="MPM91280.1"/>
    <property type="molecule type" value="Genomic_DNA"/>
</dbReference>
<evidence type="ECO:0000256" key="1">
    <source>
        <dbReference type="SAM" id="MobiDB-lite"/>
    </source>
</evidence>
<dbReference type="AlphaFoldDB" id="A0A645DP76"/>
<sequence>MRADLALQRLYTRVLQGKLLLIALIKLGLELNGHAVEMLRKRTKLPALRQRVDGIAPLTALDMPSSIDQPLQRFGHIAIERPDDEEEQRHSEQHHQNEKPHRAGQLARNLRPIRTGEQRKRIV</sequence>
<proteinExistence type="predicted"/>
<feature type="compositionally biased region" description="Basic and acidic residues" evidence="1">
    <location>
        <begin position="87"/>
        <end position="101"/>
    </location>
</feature>
<gene>
    <name evidence="2" type="ORF">SDC9_138408</name>
</gene>
<reference evidence="2" key="1">
    <citation type="submission" date="2019-08" db="EMBL/GenBank/DDBJ databases">
        <authorList>
            <person name="Kucharzyk K."/>
            <person name="Murdoch R.W."/>
            <person name="Higgins S."/>
            <person name="Loffler F."/>
        </authorList>
    </citation>
    <scope>NUCLEOTIDE SEQUENCE</scope>
</reference>
<accession>A0A645DP76</accession>
<feature type="region of interest" description="Disordered" evidence="1">
    <location>
        <begin position="77"/>
        <end position="123"/>
    </location>
</feature>
<comment type="caution">
    <text evidence="2">The sequence shown here is derived from an EMBL/GenBank/DDBJ whole genome shotgun (WGS) entry which is preliminary data.</text>
</comment>